<reference evidence="1" key="1">
    <citation type="submission" date="2021-04" db="EMBL/GenBank/DDBJ databases">
        <title>Saccharothrix algeriensis WGS.</title>
        <authorList>
            <person name="Stuskova K."/>
            <person name="Hakalova E."/>
            <person name="Tebbal A.B."/>
            <person name="Eichmeier A."/>
        </authorList>
    </citation>
    <scope>NUCLEOTIDE SEQUENCE</scope>
    <source>
        <strain evidence="1">NRRL B-24137</strain>
    </source>
</reference>
<accession>A0A8T8HUV8</accession>
<dbReference type="AlphaFoldDB" id="A0A8T8HUV8"/>
<organism evidence="1 2">
    <name type="scientific">Saccharothrix algeriensis</name>
    <dbReference type="NCBI Taxonomy" id="173560"/>
    <lineage>
        <taxon>Bacteria</taxon>
        <taxon>Bacillati</taxon>
        <taxon>Actinomycetota</taxon>
        <taxon>Actinomycetes</taxon>
        <taxon>Pseudonocardiales</taxon>
        <taxon>Pseudonocardiaceae</taxon>
        <taxon>Saccharothrix</taxon>
    </lineage>
</organism>
<evidence type="ECO:0000313" key="1">
    <source>
        <dbReference type="EMBL" id="QTR02171.1"/>
    </source>
</evidence>
<name>A0A8T8HUV8_9PSEU</name>
<sequence>MPKDWDAVSAAITTRMAELDMKQTELKERSGLALQTVREIQLNLQPRDRNKRTHAALSEALGWPSDHLWLVLEGKDPGDPDAGDPVLTELAVLKDALTTLTDRVDAIERQLAADDGRP</sequence>
<dbReference type="EMBL" id="CP072788">
    <property type="protein sequence ID" value="QTR02171.1"/>
    <property type="molecule type" value="Genomic_DNA"/>
</dbReference>
<dbReference type="Proteomes" id="UP000671828">
    <property type="component" value="Chromosome"/>
</dbReference>
<evidence type="ECO:0000313" key="2">
    <source>
        <dbReference type="Proteomes" id="UP000671828"/>
    </source>
</evidence>
<gene>
    <name evidence="1" type="ORF">J7S33_23645</name>
</gene>
<proteinExistence type="predicted"/>
<protein>
    <submittedName>
        <fullName evidence="1">XRE family transcriptional regulator</fullName>
    </submittedName>
</protein>